<dbReference type="KEGG" id="aer:AERYTH_16990"/>
<evidence type="ECO:0008006" key="3">
    <source>
        <dbReference type="Google" id="ProtNLM"/>
    </source>
</evidence>
<dbReference type="Gene3D" id="3.40.50.80">
    <property type="entry name" value="Nucleotide-binding domain of ferredoxin-NADP reductase (FNR) module"/>
    <property type="match status" value="1"/>
</dbReference>
<sequence length="115" mass="12390">MRSHRRRVPLQHVLLAGCADDLVVLQSALALLPADVYGQVVVEIDPDVDLPVLETPARVTVHRVWPGTADRAVAAWIAEWIPSEPDAARTVGLWISAGSSARSVPVELDVVAQTI</sequence>
<accession>A0A0U4B177</accession>
<dbReference type="InterPro" id="IPR039261">
    <property type="entry name" value="FNR_nucleotide-bd"/>
</dbReference>
<dbReference type="EMBL" id="CP011502">
    <property type="protein sequence ID" value="ALX06272.1"/>
    <property type="molecule type" value="Genomic_DNA"/>
</dbReference>
<keyword evidence="2" id="KW-1185">Reference proteome</keyword>
<evidence type="ECO:0000313" key="2">
    <source>
        <dbReference type="Proteomes" id="UP000067689"/>
    </source>
</evidence>
<dbReference type="PATRIC" id="fig|2041.4.peg.3553"/>
<dbReference type="PROSITE" id="PS51257">
    <property type="entry name" value="PROKAR_LIPOPROTEIN"/>
    <property type="match status" value="1"/>
</dbReference>
<dbReference type="OrthoDB" id="5123323at2"/>
<gene>
    <name evidence="1" type="ORF">AERYTH_16990</name>
</gene>
<name>A0A0U4B177_9ACTN</name>
<dbReference type="RefSeq" id="WP_067861036.1">
    <property type="nucleotide sequence ID" value="NZ_CP011502.1"/>
</dbReference>
<protein>
    <recommendedName>
        <fullName evidence="3">Siderophore-interacting protein C-terminal domain-containing protein</fullName>
    </recommendedName>
</protein>
<dbReference type="AlphaFoldDB" id="A0A0U4B177"/>
<reference evidence="1 2" key="1">
    <citation type="journal article" date="1991" name="Int. J. Syst. Bacteriol.">
        <title>Description of the erythromycin-producing bacterium Arthrobacter sp. strain NRRL B-3381 as Aeromicrobium erythreum gen. nov., sp. nov.</title>
        <authorList>
            <person name="Miller E.S."/>
            <person name="Woese C.R."/>
            <person name="Brenner S."/>
        </authorList>
    </citation>
    <scope>NUCLEOTIDE SEQUENCE [LARGE SCALE GENOMIC DNA]</scope>
    <source>
        <strain evidence="1 2">AR18</strain>
    </source>
</reference>
<organism evidence="1 2">
    <name type="scientific">Aeromicrobium erythreum</name>
    <dbReference type="NCBI Taxonomy" id="2041"/>
    <lineage>
        <taxon>Bacteria</taxon>
        <taxon>Bacillati</taxon>
        <taxon>Actinomycetota</taxon>
        <taxon>Actinomycetes</taxon>
        <taxon>Propionibacteriales</taxon>
        <taxon>Nocardioidaceae</taxon>
        <taxon>Aeromicrobium</taxon>
    </lineage>
</organism>
<proteinExistence type="predicted"/>
<evidence type="ECO:0000313" key="1">
    <source>
        <dbReference type="EMBL" id="ALX06272.1"/>
    </source>
</evidence>
<dbReference type="Proteomes" id="UP000067689">
    <property type="component" value="Chromosome"/>
</dbReference>